<evidence type="ECO:0000256" key="5">
    <source>
        <dbReference type="ARBA" id="ARBA00023242"/>
    </source>
</evidence>
<feature type="compositionally biased region" description="Basic and acidic residues" evidence="6">
    <location>
        <begin position="1071"/>
        <end position="1090"/>
    </location>
</feature>
<feature type="region of interest" description="Disordered" evidence="6">
    <location>
        <begin position="1"/>
        <end position="40"/>
    </location>
</feature>
<evidence type="ECO:0000256" key="1">
    <source>
        <dbReference type="ARBA" id="ARBA00004123"/>
    </source>
</evidence>
<keyword evidence="2" id="KW-0805">Transcription regulation</keyword>
<keyword evidence="11" id="KW-1185">Reference proteome</keyword>
<evidence type="ECO:0000256" key="2">
    <source>
        <dbReference type="ARBA" id="ARBA00023015"/>
    </source>
</evidence>
<feature type="compositionally biased region" description="Polar residues" evidence="6">
    <location>
        <begin position="357"/>
        <end position="370"/>
    </location>
</feature>
<feature type="compositionally biased region" description="Basic and acidic residues" evidence="6">
    <location>
        <begin position="689"/>
        <end position="705"/>
    </location>
</feature>
<feature type="compositionally biased region" description="Low complexity" evidence="6">
    <location>
        <begin position="587"/>
        <end position="604"/>
    </location>
</feature>
<dbReference type="GO" id="GO:0005634">
    <property type="term" value="C:nucleus"/>
    <property type="evidence" value="ECO:0007669"/>
    <property type="project" value="UniProtKB-SubCell"/>
</dbReference>
<feature type="region of interest" description="Disordered" evidence="6">
    <location>
        <begin position="169"/>
        <end position="271"/>
    </location>
</feature>
<feature type="domain" description="HTH myb-type" evidence="9">
    <location>
        <begin position="116"/>
        <end position="170"/>
    </location>
</feature>
<feature type="compositionally biased region" description="Polar residues" evidence="6">
    <location>
        <begin position="233"/>
        <end position="251"/>
    </location>
</feature>
<protein>
    <submittedName>
        <fullName evidence="10">LATE ELONGATED HYPOCOTYL</fullName>
    </submittedName>
</protein>
<dbReference type="GO" id="GO:0010468">
    <property type="term" value="P:regulation of gene expression"/>
    <property type="evidence" value="ECO:0007669"/>
    <property type="project" value="UniProtKB-ARBA"/>
</dbReference>
<proteinExistence type="predicted"/>
<evidence type="ECO:0000256" key="3">
    <source>
        <dbReference type="ARBA" id="ARBA00023125"/>
    </source>
</evidence>
<feature type="compositionally biased region" description="Basic and acidic residues" evidence="6">
    <location>
        <begin position="791"/>
        <end position="801"/>
    </location>
</feature>
<dbReference type="InterPro" id="IPR017930">
    <property type="entry name" value="Myb_dom"/>
</dbReference>
<dbReference type="GO" id="GO:0003677">
    <property type="term" value="F:DNA binding"/>
    <property type="evidence" value="ECO:0007669"/>
    <property type="project" value="UniProtKB-KW"/>
</dbReference>
<feature type="compositionally biased region" description="Gly residues" evidence="6">
    <location>
        <begin position="968"/>
        <end position="977"/>
    </location>
</feature>
<dbReference type="SUPFAM" id="SSF46689">
    <property type="entry name" value="Homeodomain-like"/>
    <property type="match status" value="1"/>
</dbReference>
<dbReference type="PROSITE" id="PS50090">
    <property type="entry name" value="MYB_LIKE"/>
    <property type="match status" value="1"/>
</dbReference>
<dbReference type="InterPro" id="IPR006447">
    <property type="entry name" value="Myb_dom_plants"/>
</dbReference>
<dbReference type="OrthoDB" id="118550at2759"/>
<dbReference type="EMBL" id="DF237204">
    <property type="protein sequence ID" value="GAQ85812.1"/>
    <property type="molecule type" value="Genomic_DNA"/>
</dbReference>
<feature type="compositionally biased region" description="Basic residues" evidence="6">
    <location>
        <begin position="191"/>
        <end position="201"/>
    </location>
</feature>
<feature type="compositionally biased region" description="Basic residues" evidence="6">
    <location>
        <begin position="985"/>
        <end position="998"/>
    </location>
</feature>
<dbReference type="InterPro" id="IPR001005">
    <property type="entry name" value="SANT/Myb"/>
</dbReference>
<dbReference type="Proteomes" id="UP000054558">
    <property type="component" value="Unassembled WGS sequence"/>
</dbReference>
<dbReference type="CDD" id="cd00167">
    <property type="entry name" value="SANT"/>
    <property type="match status" value="1"/>
</dbReference>
<evidence type="ECO:0000256" key="4">
    <source>
        <dbReference type="ARBA" id="ARBA00023163"/>
    </source>
</evidence>
<feature type="compositionally biased region" description="Basic and acidic residues" evidence="6">
    <location>
        <begin position="923"/>
        <end position="941"/>
    </location>
</feature>
<dbReference type="InterPro" id="IPR017884">
    <property type="entry name" value="SANT_dom"/>
</dbReference>
<dbReference type="PANTHER" id="PTHR12802">
    <property type="entry name" value="SWI/SNF COMPLEX-RELATED"/>
    <property type="match status" value="1"/>
</dbReference>
<feature type="domain" description="SANT" evidence="8">
    <location>
        <begin position="119"/>
        <end position="170"/>
    </location>
</feature>
<accession>A0A1Y1I7A5</accession>
<feature type="compositionally biased region" description="Low complexity" evidence="6">
    <location>
        <begin position="999"/>
        <end position="1013"/>
    </location>
</feature>
<feature type="compositionally biased region" description="Basic and acidic residues" evidence="6">
    <location>
        <begin position="307"/>
        <end position="316"/>
    </location>
</feature>
<dbReference type="Pfam" id="PF00249">
    <property type="entry name" value="Myb_DNA-binding"/>
    <property type="match status" value="1"/>
</dbReference>
<dbReference type="PROSITE" id="PS51293">
    <property type="entry name" value="SANT"/>
    <property type="match status" value="1"/>
</dbReference>
<feature type="compositionally biased region" description="Basic and acidic residues" evidence="6">
    <location>
        <begin position="1038"/>
        <end position="1050"/>
    </location>
</feature>
<name>A0A1Y1I7A5_KLENI</name>
<feature type="region of interest" description="Disordered" evidence="6">
    <location>
        <begin position="298"/>
        <end position="423"/>
    </location>
</feature>
<evidence type="ECO:0000313" key="11">
    <source>
        <dbReference type="Proteomes" id="UP000054558"/>
    </source>
</evidence>
<evidence type="ECO:0000259" key="9">
    <source>
        <dbReference type="PROSITE" id="PS51294"/>
    </source>
</evidence>
<sequence>MDMMQTGYQNQSQDGTSPRPSFWPQFMMGQGGMVPPGQVPPLAGGPAVYPSGPTPALARYPSGSVRPSLPAPLLMPVPPQPLHHAQSGGPLIQQMQPGAKPSTSESLSTKVRKPYTITKQRERWTEAEHDRFLEALKLHGRAWRKIEEHIGSKTAVQIRSHAQKFFSKLEREGSTANPASSAPEIDIPPPRPKRKPSHPYPRKAGGNMSESESEYGPSPRTGSRTEPLDEALSPNTDSLQRGQSRSFSLWRNGSAPELPLGPSPAVSRDPAALPLSLGRSVSVGPALPDTQQQYNSLKLFGQLLGPKRGEKDEGDQQRGATKLLLEDGCERHATSERSFLESGVSSAVIEGDATDSYAPSTSGRVFPSQSHSKDLHRQQSSSQRGDSKDFAFAAPPPKGSAPAGRPSQMPATQQTPPFSKPEMAFSQAPAPALFAPAMSGAMPAQLAQMMATQYAAGGQFGGSAQQWMPFGAGGPWGNAAFEQLAMLAQMNAYNTANSNPFGPWGANPAAMWGGFGLGQNAQGAGGTGAEGQSAEEAAAESRAAAAAVAAATMAAASAWWTLQNNAAAAAQMGRPSALPFPTPPYPQQQQQQQPASAPQGPSPADYGAPPLLRMPTAHSVQRGARSEETPIRPNSPPASAKESELEQKGAAGGTPRMAVPSASAPQPEMEAASSDPRSMGAPGGVPREAAIRRAERANKLRELKGRSGKAGDLLADSSVTPGVFTDSCPWASSQTRRSLESSADKESAAVQKGGERGDHKGAAEEGRVQLKGGEQKEEQHALEAAILKKLKKDERRRDKLRTQSASGSNEPAGRAESAAGHSNDRTAEPAPQRGGSPPEVSNSDGGASGSGKEGSGGGPSSNSSAVGDIPNEDQQGARGRAGSEGASTEGEREQAGERGGQQKGTSPAEDERPGEGAPEPPQGDDRQAGSKPGRPFDELFRHQPQLQIAPALMEQGSDDRTPTARSGQAGGKDGAVGEGLVRSASGKHHHHRHHHHAGNKNASAATLGSSTAGGSSGFVPYKGYQGTFVSQGSLDSQGRGREIKHDRPDPGADLPSPAKRQRVQVVAGEGVTRDGGEERRSRSPPTEKRSSPAGGGGGGGGVTGLSMLMQF</sequence>
<feature type="compositionally biased region" description="Low complexity" evidence="6">
    <location>
        <begin position="876"/>
        <end position="887"/>
    </location>
</feature>
<dbReference type="Gene3D" id="1.10.10.60">
    <property type="entry name" value="Homeodomain-like"/>
    <property type="match status" value="1"/>
</dbReference>
<feature type="compositionally biased region" description="Gly residues" evidence="6">
    <location>
        <begin position="1093"/>
        <end position="1103"/>
    </location>
</feature>
<keyword evidence="3" id="KW-0238">DNA-binding</keyword>
<feature type="compositionally biased region" description="Basic and acidic residues" evidence="6">
    <location>
        <begin position="737"/>
        <end position="781"/>
    </location>
</feature>
<dbReference type="OMA" id="ETHDAGY"/>
<evidence type="ECO:0000259" key="7">
    <source>
        <dbReference type="PROSITE" id="PS50090"/>
    </source>
</evidence>
<feature type="region of interest" description="Disordered" evidence="6">
    <location>
        <begin position="573"/>
        <end position="1111"/>
    </location>
</feature>
<dbReference type="PROSITE" id="PS51294">
    <property type="entry name" value="HTH_MYB"/>
    <property type="match status" value="1"/>
</dbReference>
<keyword evidence="5" id="KW-0539">Nucleus</keyword>
<dbReference type="NCBIfam" id="TIGR01557">
    <property type="entry name" value="myb_SHAQKYF"/>
    <property type="match status" value="1"/>
</dbReference>
<dbReference type="FunFam" id="1.10.10.60:FF:000023">
    <property type="entry name" value="protein REVEILLE 6 isoform X1"/>
    <property type="match status" value="1"/>
</dbReference>
<dbReference type="InterPro" id="IPR009057">
    <property type="entry name" value="Homeodomain-like_sf"/>
</dbReference>
<evidence type="ECO:0000259" key="8">
    <source>
        <dbReference type="PROSITE" id="PS51293"/>
    </source>
</evidence>
<evidence type="ECO:0000256" key="6">
    <source>
        <dbReference type="SAM" id="MobiDB-lite"/>
    </source>
</evidence>
<feature type="compositionally biased region" description="Polar residues" evidence="6">
    <location>
        <begin position="1027"/>
        <end position="1036"/>
    </location>
</feature>
<reference evidence="10 11" key="1">
    <citation type="journal article" date="2014" name="Nat. Commun.">
        <title>Klebsormidium flaccidum genome reveals primary factors for plant terrestrial adaptation.</title>
        <authorList>
            <person name="Hori K."/>
            <person name="Maruyama F."/>
            <person name="Fujisawa T."/>
            <person name="Togashi T."/>
            <person name="Yamamoto N."/>
            <person name="Seo M."/>
            <person name="Sato S."/>
            <person name="Yamada T."/>
            <person name="Mori H."/>
            <person name="Tajima N."/>
            <person name="Moriyama T."/>
            <person name="Ikeuchi M."/>
            <person name="Watanabe M."/>
            <person name="Wada H."/>
            <person name="Kobayashi K."/>
            <person name="Saito M."/>
            <person name="Masuda T."/>
            <person name="Sasaki-Sekimoto Y."/>
            <person name="Mashiguchi K."/>
            <person name="Awai K."/>
            <person name="Shimojima M."/>
            <person name="Masuda S."/>
            <person name="Iwai M."/>
            <person name="Nobusawa T."/>
            <person name="Narise T."/>
            <person name="Kondo S."/>
            <person name="Saito H."/>
            <person name="Sato R."/>
            <person name="Murakawa M."/>
            <person name="Ihara Y."/>
            <person name="Oshima-Yamada Y."/>
            <person name="Ohtaka K."/>
            <person name="Satoh M."/>
            <person name="Sonobe K."/>
            <person name="Ishii M."/>
            <person name="Ohtani R."/>
            <person name="Kanamori-Sato M."/>
            <person name="Honoki R."/>
            <person name="Miyazaki D."/>
            <person name="Mochizuki H."/>
            <person name="Umetsu J."/>
            <person name="Higashi K."/>
            <person name="Shibata D."/>
            <person name="Kamiya Y."/>
            <person name="Sato N."/>
            <person name="Nakamura Y."/>
            <person name="Tabata S."/>
            <person name="Ida S."/>
            <person name="Kurokawa K."/>
            <person name="Ohta H."/>
        </authorList>
    </citation>
    <scope>NUCLEOTIDE SEQUENCE [LARGE SCALE GENOMIC DNA]</scope>
    <source>
        <strain evidence="10 11">NIES-2285</strain>
    </source>
</reference>
<comment type="subcellular location">
    <subcellularLocation>
        <location evidence="1">Nucleus</location>
    </subcellularLocation>
</comment>
<keyword evidence="4" id="KW-0804">Transcription</keyword>
<evidence type="ECO:0000313" key="10">
    <source>
        <dbReference type="EMBL" id="GAQ85812.1"/>
    </source>
</evidence>
<dbReference type="STRING" id="105231.A0A1Y1I7A5"/>
<feature type="domain" description="Myb-like" evidence="7">
    <location>
        <begin position="116"/>
        <end position="166"/>
    </location>
</feature>
<dbReference type="PANTHER" id="PTHR12802:SF155">
    <property type="entry name" value="DEUBIQUITINASE MYSM1"/>
    <property type="match status" value="1"/>
</dbReference>
<feature type="compositionally biased region" description="Basic and acidic residues" evidence="6">
    <location>
        <begin position="324"/>
        <end position="339"/>
    </location>
</feature>
<feature type="compositionally biased region" description="Gly residues" evidence="6">
    <location>
        <begin position="846"/>
        <end position="859"/>
    </location>
</feature>
<organism evidence="10 11">
    <name type="scientific">Klebsormidium nitens</name>
    <name type="common">Green alga</name>
    <name type="synonym">Ulothrix nitens</name>
    <dbReference type="NCBI Taxonomy" id="105231"/>
    <lineage>
        <taxon>Eukaryota</taxon>
        <taxon>Viridiplantae</taxon>
        <taxon>Streptophyta</taxon>
        <taxon>Klebsormidiophyceae</taxon>
        <taxon>Klebsormidiales</taxon>
        <taxon>Klebsormidiaceae</taxon>
        <taxon>Klebsormidium</taxon>
    </lineage>
</organism>
<feature type="compositionally biased region" description="Polar residues" evidence="6">
    <location>
        <begin position="1"/>
        <end position="19"/>
    </location>
</feature>
<dbReference type="SMART" id="SM00717">
    <property type="entry name" value="SANT"/>
    <property type="match status" value="1"/>
</dbReference>
<gene>
    <name evidence="10" type="ORF">KFL_002550190</name>
</gene>
<dbReference type="AlphaFoldDB" id="A0A1Y1I7A5"/>